<dbReference type="SUPFAM" id="SSF89064">
    <property type="entry name" value="Replisome organizer (g39p helicase loader/inhibitor protein)"/>
    <property type="match status" value="1"/>
</dbReference>
<sequence length="112" mass="13086">MNKEQAVKIVKRVNGLYIKSSLSKEAAKIWIETLLKYDYEFTNQKITDFYKVSKFAPHISDILPKVEVNQALIEYEKIQKDIEKNKEEPEDAAVLAEIERITAQLKEELQNE</sequence>
<evidence type="ECO:0008006" key="3">
    <source>
        <dbReference type="Google" id="ProtNLM"/>
    </source>
</evidence>
<dbReference type="AlphaFoldDB" id="A0AAU6RL70"/>
<dbReference type="KEGG" id="mpsh:QA539_10545"/>
<protein>
    <recommendedName>
        <fullName evidence="3">Replicative helicase inhibitor G39P N-terminal domain-containing protein</fullName>
    </recommendedName>
</protein>
<keyword evidence="2" id="KW-1185">Reference proteome</keyword>
<dbReference type="RefSeq" id="WP_419895204.1">
    <property type="nucleotide sequence ID" value="NZ_CP124591.1"/>
</dbReference>
<name>A0AAU6RL70_9STAP</name>
<evidence type="ECO:0000313" key="2">
    <source>
        <dbReference type="Proteomes" id="UP001465447"/>
    </source>
</evidence>
<dbReference type="EMBL" id="CP124591">
    <property type="protein sequence ID" value="WZE70891.1"/>
    <property type="molecule type" value="Genomic_DNA"/>
</dbReference>
<evidence type="ECO:0000313" key="1">
    <source>
        <dbReference type="EMBL" id="WZE70891.1"/>
    </source>
</evidence>
<dbReference type="Gene3D" id="1.10.8.200">
    <property type="entry name" value="Replisome organizer (g39p helicase loader/inhibitor protein)"/>
    <property type="match status" value="1"/>
</dbReference>
<reference evidence="1 2" key="1">
    <citation type="submission" date="2023-04" db="EMBL/GenBank/DDBJ databases">
        <title>Macrococci isolated from food, foodproducing animals, and human clinical materials.</title>
        <authorList>
            <person name="Maslanova I."/>
            <person name="Svec P."/>
            <person name="Sedlacek I."/>
            <person name="Novakova D."/>
            <person name="Keller J.E."/>
            <person name="Schwendener S."/>
            <person name="Finstrlova A."/>
            <person name="Botka T."/>
            <person name="Kovarovic V."/>
            <person name="Petras P."/>
            <person name="Perreten V."/>
            <person name="Pantucek R."/>
        </authorList>
    </citation>
    <scope>NUCLEOTIDE SEQUENCE [LARGE SCALE GENOMIC DNA]</scope>
    <source>
        <strain evidence="1 2">CCM 8659</strain>
    </source>
</reference>
<organism evidence="1 2">
    <name type="scientific">Macrococcus psychrotolerans</name>
    <dbReference type="NCBI Taxonomy" id="3039389"/>
    <lineage>
        <taxon>Bacteria</taxon>
        <taxon>Bacillati</taxon>
        <taxon>Bacillota</taxon>
        <taxon>Bacilli</taxon>
        <taxon>Bacillales</taxon>
        <taxon>Staphylococcaceae</taxon>
        <taxon>Macrococcus</taxon>
    </lineage>
</organism>
<gene>
    <name evidence="1" type="ORF">QA539_10545</name>
</gene>
<dbReference type="InterPro" id="IPR036173">
    <property type="entry name" value="G39-like_N_sf"/>
</dbReference>
<accession>A0AAU6RL70</accession>
<proteinExistence type="predicted"/>
<dbReference type="Proteomes" id="UP001465447">
    <property type="component" value="Chromosome"/>
</dbReference>